<keyword evidence="5 8" id="KW-0067">ATP-binding</keyword>
<dbReference type="EC" id="2.7.4.25" evidence="8"/>
<organism evidence="10 11">
    <name type="scientific">Thermincola ferriacetica</name>
    <dbReference type="NCBI Taxonomy" id="281456"/>
    <lineage>
        <taxon>Bacteria</taxon>
        <taxon>Bacillati</taxon>
        <taxon>Bacillota</taxon>
        <taxon>Clostridia</taxon>
        <taxon>Eubacteriales</taxon>
        <taxon>Thermincolaceae</taxon>
        <taxon>Thermincola</taxon>
    </lineage>
</organism>
<evidence type="ECO:0000256" key="8">
    <source>
        <dbReference type="HAMAP-Rule" id="MF_00238"/>
    </source>
</evidence>
<dbReference type="RefSeq" id="WP_052216818.1">
    <property type="nucleotide sequence ID" value="NZ_LGTE01000002.1"/>
</dbReference>
<evidence type="ECO:0000259" key="9">
    <source>
        <dbReference type="Pfam" id="PF02224"/>
    </source>
</evidence>
<keyword evidence="4 8" id="KW-0418">Kinase</keyword>
<dbReference type="HAMAP" id="MF_00238">
    <property type="entry name" value="Cytidyl_kinase_type1"/>
    <property type="match status" value="1"/>
</dbReference>
<dbReference type="EMBL" id="LGTE01000002">
    <property type="protein sequence ID" value="KNZ70937.1"/>
    <property type="molecule type" value="Genomic_DNA"/>
</dbReference>
<sequence length="226" mass="24906">MKDQKVIAIDGPAGAGKSTVAKKVAEKLNYIYIDTGAMYRAVTIKALNQGVALSDVDAIVKLAENTDIKFVYDEKGNQRVIMDGQDVSEAIRTPLVTNNVSEVAAIPGVRHAMVKLQREMAANQGTVMDGRDIASYVLPNADFKFFLTASPEIRAARRQKDLFAQGFEVSLEQLTREIIERDRKDSQREMAPLTRVPEAELIDTSNITADQVVDLIISRVLEGDKP</sequence>
<evidence type="ECO:0000256" key="7">
    <source>
        <dbReference type="ARBA" id="ARBA00048478"/>
    </source>
</evidence>
<comment type="caution">
    <text evidence="10">The sequence shown here is derived from an EMBL/GenBank/DDBJ whole genome shotgun (WGS) entry which is preliminary data.</text>
</comment>
<dbReference type="GO" id="GO:0036431">
    <property type="term" value="F:dCMP kinase activity"/>
    <property type="evidence" value="ECO:0007669"/>
    <property type="project" value="InterPro"/>
</dbReference>
<comment type="catalytic activity">
    <reaction evidence="6 8">
        <text>dCMP + ATP = dCDP + ADP</text>
        <dbReference type="Rhea" id="RHEA:25094"/>
        <dbReference type="ChEBI" id="CHEBI:30616"/>
        <dbReference type="ChEBI" id="CHEBI:57566"/>
        <dbReference type="ChEBI" id="CHEBI:58593"/>
        <dbReference type="ChEBI" id="CHEBI:456216"/>
        <dbReference type="EC" id="2.7.4.25"/>
    </reaction>
</comment>
<evidence type="ECO:0000313" key="10">
    <source>
        <dbReference type="EMBL" id="KNZ70937.1"/>
    </source>
</evidence>
<dbReference type="GO" id="GO:0005524">
    <property type="term" value="F:ATP binding"/>
    <property type="evidence" value="ECO:0007669"/>
    <property type="project" value="UniProtKB-UniRule"/>
</dbReference>
<comment type="catalytic activity">
    <reaction evidence="7 8">
        <text>CMP + ATP = CDP + ADP</text>
        <dbReference type="Rhea" id="RHEA:11600"/>
        <dbReference type="ChEBI" id="CHEBI:30616"/>
        <dbReference type="ChEBI" id="CHEBI:58069"/>
        <dbReference type="ChEBI" id="CHEBI:60377"/>
        <dbReference type="ChEBI" id="CHEBI:456216"/>
        <dbReference type="EC" id="2.7.4.25"/>
    </reaction>
</comment>
<evidence type="ECO:0000256" key="4">
    <source>
        <dbReference type="ARBA" id="ARBA00022777"/>
    </source>
</evidence>
<proteinExistence type="inferred from homology"/>
<evidence type="ECO:0000256" key="5">
    <source>
        <dbReference type="ARBA" id="ARBA00022840"/>
    </source>
</evidence>
<keyword evidence="11" id="KW-1185">Reference proteome</keyword>
<keyword evidence="3 8" id="KW-0547">Nucleotide-binding</keyword>
<dbReference type="GO" id="GO:0006220">
    <property type="term" value="P:pyrimidine nucleotide metabolic process"/>
    <property type="evidence" value="ECO:0007669"/>
    <property type="project" value="UniProtKB-UniRule"/>
</dbReference>
<dbReference type="Proteomes" id="UP000037175">
    <property type="component" value="Unassembled WGS sequence"/>
</dbReference>
<protein>
    <recommendedName>
        <fullName evidence="8">Cytidylate kinase</fullName>
        <shortName evidence="8">CK</shortName>
        <ecNumber evidence="8">2.7.4.25</ecNumber>
    </recommendedName>
    <alternativeName>
        <fullName evidence="8">Cytidine monophosphate kinase</fullName>
        <shortName evidence="8">CMP kinase</shortName>
    </alternativeName>
</protein>
<evidence type="ECO:0000256" key="2">
    <source>
        <dbReference type="ARBA" id="ARBA00022679"/>
    </source>
</evidence>
<evidence type="ECO:0000256" key="6">
    <source>
        <dbReference type="ARBA" id="ARBA00047615"/>
    </source>
</evidence>
<dbReference type="CDD" id="cd02020">
    <property type="entry name" value="CMPK"/>
    <property type="match status" value="1"/>
</dbReference>
<comment type="similarity">
    <text evidence="1 8">Belongs to the cytidylate kinase family. Type 1 subfamily.</text>
</comment>
<accession>A0A0L6W5U4</accession>
<name>A0A0L6W5U4_9FIRM</name>
<dbReference type="InterPro" id="IPR003136">
    <property type="entry name" value="Cytidylate_kin"/>
</dbReference>
<dbReference type="PATRIC" id="fig|281456.6.peg.650"/>
<feature type="domain" description="Cytidylate kinase" evidence="9">
    <location>
        <begin position="7"/>
        <end position="219"/>
    </location>
</feature>
<dbReference type="Pfam" id="PF02224">
    <property type="entry name" value="Cytidylate_kin"/>
    <property type="match status" value="1"/>
</dbReference>
<dbReference type="PANTHER" id="PTHR21299:SF2">
    <property type="entry name" value="CYTIDYLATE KINASE"/>
    <property type="match status" value="1"/>
</dbReference>
<dbReference type="GO" id="GO:0036430">
    <property type="term" value="F:CMP kinase activity"/>
    <property type="evidence" value="ECO:0007669"/>
    <property type="project" value="RHEA"/>
</dbReference>
<evidence type="ECO:0000256" key="3">
    <source>
        <dbReference type="ARBA" id="ARBA00022741"/>
    </source>
</evidence>
<dbReference type="AlphaFoldDB" id="A0A0L6W5U4"/>
<comment type="subcellular location">
    <subcellularLocation>
        <location evidence="8">Cytoplasm</location>
    </subcellularLocation>
</comment>
<dbReference type="Gene3D" id="3.40.50.300">
    <property type="entry name" value="P-loop containing nucleotide triphosphate hydrolases"/>
    <property type="match status" value="1"/>
</dbReference>
<evidence type="ECO:0000313" key="11">
    <source>
        <dbReference type="Proteomes" id="UP000037175"/>
    </source>
</evidence>
<dbReference type="SUPFAM" id="SSF52540">
    <property type="entry name" value="P-loop containing nucleoside triphosphate hydrolases"/>
    <property type="match status" value="1"/>
</dbReference>
<dbReference type="NCBIfam" id="TIGR00017">
    <property type="entry name" value="cmk"/>
    <property type="match status" value="1"/>
</dbReference>
<dbReference type="GO" id="GO:0005829">
    <property type="term" value="C:cytosol"/>
    <property type="evidence" value="ECO:0007669"/>
    <property type="project" value="TreeGrafter"/>
</dbReference>
<dbReference type="GO" id="GO:0015949">
    <property type="term" value="P:nucleobase-containing small molecule interconversion"/>
    <property type="evidence" value="ECO:0007669"/>
    <property type="project" value="TreeGrafter"/>
</dbReference>
<dbReference type="InterPro" id="IPR027417">
    <property type="entry name" value="P-loop_NTPase"/>
</dbReference>
<dbReference type="InterPro" id="IPR011994">
    <property type="entry name" value="Cytidylate_kinase_dom"/>
</dbReference>
<keyword evidence="8" id="KW-0963">Cytoplasm</keyword>
<dbReference type="PANTHER" id="PTHR21299">
    <property type="entry name" value="CYTIDYLATE KINASE/PANTOATE-BETA-ALANINE LIGASE"/>
    <property type="match status" value="1"/>
</dbReference>
<feature type="binding site" evidence="8">
    <location>
        <begin position="11"/>
        <end position="19"/>
    </location>
    <ligand>
        <name>ATP</name>
        <dbReference type="ChEBI" id="CHEBI:30616"/>
    </ligand>
</feature>
<keyword evidence="2 8" id="KW-0808">Transferase</keyword>
<reference evidence="11" key="1">
    <citation type="submission" date="2015-07" db="EMBL/GenBank/DDBJ databases">
        <title>Complete Genome of Thermincola ferriacetica strain Z-0001T.</title>
        <authorList>
            <person name="Lusk B."/>
            <person name="Badalamenti J.P."/>
            <person name="Parameswaran P."/>
            <person name="Bond D.R."/>
            <person name="Torres C.I."/>
        </authorList>
    </citation>
    <scope>NUCLEOTIDE SEQUENCE [LARGE SCALE GENOMIC DNA]</scope>
    <source>
        <strain evidence="11">Z-0001</strain>
    </source>
</reference>
<gene>
    <name evidence="8" type="primary">cmk</name>
    <name evidence="10" type="ORF">Tfer_0619</name>
</gene>
<evidence type="ECO:0000256" key="1">
    <source>
        <dbReference type="ARBA" id="ARBA00009427"/>
    </source>
</evidence>